<dbReference type="Pfam" id="PF13417">
    <property type="entry name" value="GST_N_3"/>
    <property type="match status" value="1"/>
</dbReference>
<dbReference type="Pfam" id="PF13410">
    <property type="entry name" value="GST_C_2"/>
    <property type="match status" value="1"/>
</dbReference>
<dbReference type="InterPro" id="IPR004045">
    <property type="entry name" value="Glutathione_S-Trfase_N"/>
</dbReference>
<keyword evidence="5" id="KW-0808">Transferase</keyword>
<comment type="similarity">
    <text evidence="1">Belongs to the GST superfamily. Omega family.</text>
</comment>
<gene>
    <name evidence="5" type="primary">GSTO1</name>
</gene>
<dbReference type="SUPFAM" id="SSF52833">
    <property type="entry name" value="Thioredoxin-like"/>
    <property type="match status" value="1"/>
</dbReference>
<organism evidence="5">
    <name type="scientific">Apis cerana cerana</name>
    <name type="common">Oriental honeybee</name>
    <dbReference type="NCBI Taxonomy" id="94128"/>
    <lineage>
        <taxon>Eukaryota</taxon>
        <taxon>Metazoa</taxon>
        <taxon>Ecdysozoa</taxon>
        <taxon>Arthropoda</taxon>
        <taxon>Hexapoda</taxon>
        <taxon>Insecta</taxon>
        <taxon>Pterygota</taxon>
        <taxon>Neoptera</taxon>
        <taxon>Endopterygota</taxon>
        <taxon>Hymenoptera</taxon>
        <taxon>Apocrita</taxon>
        <taxon>Aculeata</taxon>
        <taxon>Apoidea</taxon>
        <taxon>Anthophila</taxon>
        <taxon>Apidae</taxon>
        <taxon>Apis</taxon>
    </lineage>
</organism>
<dbReference type="FunFam" id="1.20.1050.10:FF:000009">
    <property type="entry name" value="Glutathione S-transferase omega-1"/>
    <property type="match status" value="1"/>
</dbReference>
<dbReference type="PROSITE" id="PS50405">
    <property type="entry name" value="GST_CTER"/>
    <property type="match status" value="1"/>
</dbReference>
<dbReference type="SFLD" id="SFLDG00358">
    <property type="entry name" value="Main_(cytGST)"/>
    <property type="match status" value="1"/>
</dbReference>
<sequence length="241" mass="27969">MSSKHLTIGSVAPPIVPGKIRLYSMRFCPYAQRIHLVLDAKHIPHDVVYVNLTHKPDWLLEKSPLGKVPCIELEGGEILYESLVIAEYLDDTYPQNKLYPNDPLARAKDKLLIGRFNSVINTMCKLFINTSIDQDIFDEALSELELFERELASRGTPFFHGNSPGMLDFMTWPWWERSNTIKMLRGDQFTIPHDRFKRLLEWRSAMKENPAIRSNYLDTEIHAKYMQSRRAGTPQYDLITD</sequence>
<dbReference type="CDD" id="cd03055">
    <property type="entry name" value="GST_N_Omega"/>
    <property type="match status" value="1"/>
</dbReference>
<dbReference type="InterPro" id="IPR050983">
    <property type="entry name" value="GST_Omega/HSP26"/>
</dbReference>
<dbReference type="GO" id="GO:0004364">
    <property type="term" value="F:glutathione transferase activity"/>
    <property type="evidence" value="ECO:0007669"/>
    <property type="project" value="InterPro"/>
</dbReference>
<keyword evidence="2" id="KW-0560">Oxidoreductase</keyword>
<dbReference type="GO" id="GO:0005737">
    <property type="term" value="C:cytoplasm"/>
    <property type="evidence" value="ECO:0007669"/>
    <property type="project" value="InterPro"/>
</dbReference>
<feature type="domain" description="GST C-terminal" evidence="4">
    <location>
        <begin position="102"/>
        <end position="235"/>
    </location>
</feature>
<dbReference type="SFLD" id="SFLDS00019">
    <property type="entry name" value="Glutathione_Transferase_(cytos"/>
    <property type="match status" value="1"/>
</dbReference>
<dbReference type="EMBL" id="KF496074">
    <property type="protein sequence ID" value="AGX26611.1"/>
    <property type="molecule type" value="Genomic_DNA"/>
</dbReference>
<dbReference type="SUPFAM" id="SSF47616">
    <property type="entry name" value="GST C-terminal domain-like"/>
    <property type="match status" value="1"/>
</dbReference>
<proteinExistence type="evidence at transcript level"/>
<dbReference type="AlphaFoldDB" id="A0A0U1T038"/>
<dbReference type="PANTHER" id="PTHR43968">
    <property type="match status" value="1"/>
</dbReference>
<reference evidence="5" key="1">
    <citation type="submission" date="2013-07" db="EMBL/GenBank/DDBJ databases">
        <title>Characterization of a glutathione S-transferase gene from the honeybee (Apis cerana cerana).</title>
        <authorList>
            <person name="Meng F."/>
            <person name="Xu B."/>
            <person name="Guo X."/>
        </authorList>
    </citation>
    <scope>NUCLEOTIDE SEQUENCE</scope>
</reference>
<dbReference type="CDD" id="cd03184">
    <property type="entry name" value="GST_C_Omega"/>
    <property type="match status" value="1"/>
</dbReference>
<dbReference type="PROSITE" id="PS50404">
    <property type="entry name" value="GST_NTER"/>
    <property type="match status" value="1"/>
</dbReference>
<evidence type="ECO:0000256" key="2">
    <source>
        <dbReference type="ARBA" id="ARBA00023002"/>
    </source>
</evidence>
<dbReference type="InterPro" id="IPR010987">
    <property type="entry name" value="Glutathione-S-Trfase_C-like"/>
</dbReference>
<dbReference type="InterPro" id="IPR036249">
    <property type="entry name" value="Thioredoxin-like_sf"/>
</dbReference>
<dbReference type="Gene3D" id="1.20.1050.10">
    <property type="match status" value="1"/>
</dbReference>
<accession>A0A0U1T038</accession>
<dbReference type="GO" id="GO:0006749">
    <property type="term" value="P:glutathione metabolic process"/>
    <property type="evidence" value="ECO:0007669"/>
    <property type="project" value="TreeGrafter"/>
</dbReference>
<dbReference type="Gene3D" id="3.40.30.10">
    <property type="entry name" value="Glutaredoxin"/>
    <property type="match status" value="1"/>
</dbReference>
<protein>
    <submittedName>
        <fullName evidence="5">Glutathione S-transferase</fullName>
    </submittedName>
</protein>
<dbReference type="GO" id="GO:0045174">
    <property type="term" value="F:glutathione dehydrogenase (ascorbate) activity"/>
    <property type="evidence" value="ECO:0007669"/>
    <property type="project" value="TreeGrafter"/>
</dbReference>
<dbReference type="InterPro" id="IPR005442">
    <property type="entry name" value="GST_omega"/>
</dbReference>
<dbReference type="InterPro" id="IPR040079">
    <property type="entry name" value="Glutathione_S-Trfase"/>
</dbReference>
<name>A0A0U1T038_APICC</name>
<evidence type="ECO:0000259" key="4">
    <source>
        <dbReference type="PROSITE" id="PS50405"/>
    </source>
</evidence>
<dbReference type="PANTHER" id="PTHR43968:SF6">
    <property type="entry name" value="GLUTATHIONE S-TRANSFERASE OMEGA"/>
    <property type="match status" value="1"/>
</dbReference>
<evidence type="ECO:0000256" key="1">
    <source>
        <dbReference type="ARBA" id="ARBA00011067"/>
    </source>
</evidence>
<dbReference type="PRINTS" id="PR01625">
    <property type="entry name" value="GSTRNSFRASEO"/>
</dbReference>
<evidence type="ECO:0000313" key="5">
    <source>
        <dbReference type="EMBL" id="AGX26610.1"/>
    </source>
</evidence>
<dbReference type="EMBL" id="KF496073">
    <property type="protein sequence ID" value="AGX26610.1"/>
    <property type="molecule type" value="mRNA"/>
</dbReference>
<feature type="domain" description="GST N-terminal" evidence="3">
    <location>
        <begin position="18"/>
        <end position="97"/>
    </location>
</feature>
<dbReference type="FunFam" id="3.40.30.10:FF:000123">
    <property type="entry name" value="Glutathione transferase o1"/>
    <property type="match status" value="1"/>
</dbReference>
<evidence type="ECO:0000259" key="3">
    <source>
        <dbReference type="PROSITE" id="PS50404"/>
    </source>
</evidence>
<dbReference type="InterPro" id="IPR036282">
    <property type="entry name" value="Glutathione-S-Trfase_C_sf"/>
</dbReference>